<proteinExistence type="predicted"/>
<evidence type="ECO:0000313" key="1">
    <source>
        <dbReference type="EMBL" id="TDH58441.1"/>
    </source>
</evidence>
<dbReference type="EMBL" id="SMSJ01000121">
    <property type="protein sequence ID" value="TDH58441.1"/>
    <property type="molecule type" value="Genomic_DNA"/>
</dbReference>
<reference evidence="1 2" key="1">
    <citation type="journal article" date="2016" name="J. Microbiol.">
        <title>Dankookia rubra gen. nov., sp. nov., an alphaproteobacterium isolated from sediment of a shallow stream.</title>
        <authorList>
            <person name="Kim W.H."/>
            <person name="Kim D.H."/>
            <person name="Kang K."/>
            <person name="Ahn T.Y."/>
        </authorList>
    </citation>
    <scope>NUCLEOTIDE SEQUENCE [LARGE SCALE GENOMIC DNA]</scope>
    <source>
        <strain evidence="1 2">JCM30602</strain>
    </source>
</reference>
<keyword evidence="2" id="KW-1185">Reference proteome</keyword>
<evidence type="ECO:0000313" key="2">
    <source>
        <dbReference type="Proteomes" id="UP000295096"/>
    </source>
</evidence>
<accession>A0A4R5Q832</accession>
<dbReference type="InterPro" id="IPR043129">
    <property type="entry name" value="ATPase_NBD"/>
</dbReference>
<dbReference type="Proteomes" id="UP000295096">
    <property type="component" value="Unassembled WGS sequence"/>
</dbReference>
<organism evidence="1 2">
    <name type="scientific">Dankookia rubra</name>
    <dbReference type="NCBI Taxonomy" id="1442381"/>
    <lineage>
        <taxon>Bacteria</taxon>
        <taxon>Pseudomonadati</taxon>
        <taxon>Pseudomonadota</taxon>
        <taxon>Alphaproteobacteria</taxon>
        <taxon>Acetobacterales</taxon>
        <taxon>Roseomonadaceae</taxon>
        <taxon>Dankookia</taxon>
    </lineage>
</organism>
<dbReference type="SUPFAM" id="SSF53067">
    <property type="entry name" value="Actin-like ATPase domain"/>
    <property type="match status" value="1"/>
</dbReference>
<comment type="caution">
    <text evidence="1">The sequence shown here is derived from an EMBL/GenBank/DDBJ whole genome shotgun (WGS) entry which is preliminary data.</text>
</comment>
<dbReference type="AlphaFoldDB" id="A0A4R5Q832"/>
<protein>
    <submittedName>
        <fullName evidence="1">Uncharacterized protein</fullName>
    </submittedName>
</protein>
<sequence>MLRAFLAWWTGRLREMLPARLRAGTLPPDALLVTLRPDGEADFAQRRRGRETPLGRFALDAAALSTLPAALRRRPRRVLLRPAPGALLERAVVLPLAAQHDPAGVLRYELDRLTPFAAEEVHWSWRQEARDVARNALRLRLSLLPRAPLEAPVAALRRAGLAPAGLEAEA</sequence>
<name>A0A4R5Q832_9PROT</name>
<feature type="non-terminal residue" evidence="1">
    <location>
        <position position="170"/>
    </location>
</feature>
<gene>
    <name evidence="1" type="ORF">E2C06_32630</name>
</gene>